<gene>
    <name evidence="2" type="ORF">D6C00_11120</name>
</gene>
<evidence type="ECO:0000313" key="2">
    <source>
        <dbReference type="EMBL" id="RRQ22437.1"/>
    </source>
</evidence>
<proteinExistence type="predicted"/>
<organism evidence="2 3">
    <name type="scientific">Thiohalobacter thiocyanaticus</name>
    <dbReference type="NCBI Taxonomy" id="585455"/>
    <lineage>
        <taxon>Bacteria</taxon>
        <taxon>Pseudomonadati</taxon>
        <taxon>Pseudomonadota</taxon>
        <taxon>Gammaproteobacteria</taxon>
        <taxon>Thiohalobacterales</taxon>
        <taxon>Thiohalobacteraceae</taxon>
        <taxon>Thiohalobacter</taxon>
    </lineage>
</organism>
<dbReference type="OrthoDB" id="7107823at2"/>
<dbReference type="AlphaFoldDB" id="A0A426QL57"/>
<sequence>MKKLLLSIVLASASIGAQAAEILVTQFDSSPGYSNISNALNSLGHSVDIVDVRTGGTLASTLAGKSYDQVFLFDLTSTQYLNSTDTQALGNFWNSHRGLVVDTRSYGYHYQGTDPSEVALIQNVSDNFLLTSGGVWVGTDHDPAWTRNANPFLAEIGVDLVTGSFSDPVNFADPSSVLLSGVTPTDLWGGGQSVGQAPIGIQPNGIEMFIHFGHTRTDGSILPYISASFPLQGPPPTEPPPQPVPAPMPLLLIGIGLLAMRLARR</sequence>
<dbReference type="EMBL" id="QZMU01000001">
    <property type="protein sequence ID" value="RRQ22437.1"/>
    <property type="molecule type" value="Genomic_DNA"/>
</dbReference>
<feature type="chain" id="PRO_5019560654" description="PEP-CTERM sorting domain-containing protein" evidence="1">
    <location>
        <begin position="20"/>
        <end position="265"/>
    </location>
</feature>
<reference evidence="2 3" key="1">
    <citation type="journal article" date="2010" name="Int. J. Syst. Evol. Microbiol.">
        <title>Thiohalobacter thiocyanaticus gen. nov., sp. nov., a moderately halophilic, sulfur-oxidizing gammaproteobacterium from hypersaline lakes, that utilizes thiocyanate.</title>
        <authorList>
            <person name="Sorokin D.Y."/>
            <person name="Kovaleva O.L."/>
            <person name="Tourova T.P."/>
            <person name="Muyzer G."/>
        </authorList>
    </citation>
    <scope>NUCLEOTIDE SEQUENCE [LARGE SCALE GENOMIC DNA]</scope>
    <source>
        <strain evidence="2 3">Hrh1</strain>
    </source>
</reference>
<evidence type="ECO:0008006" key="4">
    <source>
        <dbReference type="Google" id="ProtNLM"/>
    </source>
</evidence>
<dbReference type="Proteomes" id="UP000287798">
    <property type="component" value="Unassembled WGS sequence"/>
</dbReference>
<protein>
    <recommendedName>
        <fullName evidence="4">PEP-CTERM sorting domain-containing protein</fullName>
    </recommendedName>
</protein>
<accession>A0A426QL57</accession>
<name>A0A426QL57_9GAMM</name>
<keyword evidence="1" id="KW-0732">Signal</keyword>
<keyword evidence="3" id="KW-1185">Reference proteome</keyword>
<evidence type="ECO:0000256" key="1">
    <source>
        <dbReference type="SAM" id="SignalP"/>
    </source>
</evidence>
<feature type="signal peptide" evidence="1">
    <location>
        <begin position="1"/>
        <end position="19"/>
    </location>
</feature>
<evidence type="ECO:0000313" key="3">
    <source>
        <dbReference type="Proteomes" id="UP000287798"/>
    </source>
</evidence>
<comment type="caution">
    <text evidence="2">The sequence shown here is derived from an EMBL/GenBank/DDBJ whole genome shotgun (WGS) entry which is preliminary data.</text>
</comment>
<dbReference type="RefSeq" id="WP_125181777.1">
    <property type="nucleotide sequence ID" value="NZ_QZMU01000001.1"/>
</dbReference>